<evidence type="ECO:0000313" key="4">
    <source>
        <dbReference type="EMBL" id="CAE2306250.1"/>
    </source>
</evidence>
<name>A0A7S4KUT4_GUITH</name>
<dbReference type="PROSITE" id="PS51286">
    <property type="entry name" value="RAP"/>
    <property type="match status" value="1"/>
</dbReference>
<organism evidence="4">
    <name type="scientific">Guillardia theta</name>
    <name type="common">Cryptophyte</name>
    <name type="synonym">Cryptomonas phi</name>
    <dbReference type="NCBI Taxonomy" id="55529"/>
    <lineage>
        <taxon>Eukaryota</taxon>
        <taxon>Cryptophyceae</taxon>
        <taxon>Pyrenomonadales</taxon>
        <taxon>Geminigeraceae</taxon>
        <taxon>Guillardia</taxon>
    </lineage>
</organism>
<dbReference type="GO" id="GO:0044528">
    <property type="term" value="P:regulation of mitochondrial mRNA stability"/>
    <property type="evidence" value="ECO:0007669"/>
    <property type="project" value="TreeGrafter"/>
</dbReference>
<feature type="chain" id="PRO_5031528286" description="RAP domain-containing protein" evidence="2">
    <location>
        <begin position="23"/>
        <end position="1020"/>
    </location>
</feature>
<keyword evidence="2" id="KW-0732">Signal</keyword>
<evidence type="ECO:0000259" key="3">
    <source>
        <dbReference type="PROSITE" id="PS51286"/>
    </source>
</evidence>
<feature type="region of interest" description="Disordered" evidence="1">
    <location>
        <begin position="102"/>
        <end position="129"/>
    </location>
</feature>
<dbReference type="SMART" id="SM00952">
    <property type="entry name" value="RAP"/>
    <property type="match status" value="1"/>
</dbReference>
<evidence type="ECO:0000256" key="2">
    <source>
        <dbReference type="SAM" id="SignalP"/>
    </source>
</evidence>
<dbReference type="InterPro" id="IPR013584">
    <property type="entry name" value="RAP"/>
</dbReference>
<dbReference type="InterPro" id="IPR050870">
    <property type="entry name" value="FAST_kinase"/>
</dbReference>
<dbReference type="AlphaFoldDB" id="A0A7S4KUT4"/>
<accession>A0A7S4KUT4</accession>
<evidence type="ECO:0000256" key="1">
    <source>
        <dbReference type="SAM" id="MobiDB-lite"/>
    </source>
</evidence>
<dbReference type="InterPro" id="IPR058917">
    <property type="entry name" value="RESC6_dom"/>
</dbReference>
<feature type="region of interest" description="Disordered" evidence="1">
    <location>
        <begin position="190"/>
        <end position="211"/>
    </location>
</feature>
<dbReference type="PANTHER" id="PTHR21228">
    <property type="entry name" value="FAST LEU-RICH DOMAIN-CONTAINING"/>
    <property type="match status" value="1"/>
</dbReference>
<feature type="compositionally biased region" description="Basic and acidic residues" evidence="1">
    <location>
        <begin position="102"/>
        <end position="116"/>
    </location>
</feature>
<dbReference type="PANTHER" id="PTHR21228:SF40">
    <property type="entry name" value="LD45607P"/>
    <property type="match status" value="1"/>
</dbReference>
<feature type="signal peptide" evidence="2">
    <location>
        <begin position="1"/>
        <end position="22"/>
    </location>
</feature>
<reference evidence="4" key="1">
    <citation type="submission" date="2021-01" db="EMBL/GenBank/DDBJ databases">
        <authorList>
            <person name="Corre E."/>
            <person name="Pelletier E."/>
            <person name="Niang G."/>
            <person name="Scheremetjew M."/>
            <person name="Finn R."/>
            <person name="Kale V."/>
            <person name="Holt S."/>
            <person name="Cochrane G."/>
            <person name="Meng A."/>
            <person name="Brown T."/>
            <person name="Cohen L."/>
        </authorList>
    </citation>
    <scope>NUCLEOTIDE SEQUENCE</scope>
    <source>
        <strain evidence="4">CCMP 2712</strain>
    </source>
</reference>
<protein>
    <recommendedName>
        <fullName evidence="3">RAP domain-containing protein</fullName>
    </recommendedName>
</protein>
<sequence>MLSCASVWPFLFLLGSLSSATAFHPSGFGGWTDGLLRPRSIAGSVTSLGSRCSIKLSAYHGRKDAASRGLVGIADNTREGGDETRRQLSAQEKKMLKVLSERMKARDKKTPEKPSDGRASVESQEVAMEKQRLQEKLNLRDKSLSVNSVESQFSGFSDDSVGLSVSELSETNAHSSPSLKRILTNESASKGFSPKAKKVKERHDVKQTRSAEPSYVKGVGGLPKNLTAISRLSELLDTLEPYAANANDCRIPASDAVGALNRLKRLRHQATNPSLETRLSFQMQVFGSVALEDVSAMSGKLVSLIVNAIAHSRSHTRLLKAAGDRARILAESAIHGDVDILDVQAVSVILNGFARAGIRDEKLFASLSSVALVLSNSRRQDFCAQAISIIVNAFAKLQIRDEALFDNLASCALDVSPSDFSPQAIANIMNAYARHDLLNLQLFGFLSKVARSIPAADWLPRHLAIVANALAKLEIRDQELLAWLTQAVRSHPPETFDLQAVANLLNAFGKLSGTSTDRQLLRHLSVALKGLHMQQFDPSSLASSLHGFVCTGFVDEKVFLKLTRVAKSLDPLLFDAQSVSTIMHSIAKTEIRDESLFKRMSFIVRQMEFILESQSIALIINACAKVDYQDELLMKHLSRIAQTLPPDSFLPQHIENVLNGFAKLNFKDKQLFQHMATVVTSTPREAFDAQAVAIIMNAYGRMHPTEQCTREVFSYLDSNIFPQLPSSSFNATSIAIVLNSCAKAGIKADAVDRLLLKLSQELDNENLQLDGRQIASLLHAIATLNLQEEHIVDRLMNSLLALPVESLLPEEIALISWSSAVLNVQRPQFVGWLLEGLDLHLASMDSNFRRQAYQFLLTCELEGWLDPSRGLLKAKPCQPPPRGGREKKARASVTLERGSVTLELEMEQHKPSRLQKDVAAILSEMQIEFVEEFIDERSGYSLDLLLRDKRTAIEVDGPSHFIVGTHIPLGKTVMKHRHMQQLGFDLRILPYWEWDQLKGKEQKKEYIRRLLTSTPSVILL</sequence>
<dbReference type="Pfam" id="PF08373">
    <property type="entry name" value="RAP"/>
    <property type="match status" value="1"/>
</dbReference>
<dbReference type="Pfam" id="PF26188">
    <property type="entry name" value="RESC6"/>
    <property type="match status" value="2"/>
</dbReference>
<gene>
    <name evidence="4" type="ORF">GTHE00462_LOCUS18754</name>
</gene>
<dbReference type="Gene3D" id="3.40.960.10">
    <property type="entry name" value="VSR Endonuclease"/>
    <property type="match status" value="1"/>
</dbReference>
<dbReference type="GO" id="GO:0035770">
    <property type="term" value="C:ribonucleoprotein granule"/>
    <property type="evidence" value="ECO:0007669"/>
    <property type="project" value="TreeGrafter"/>
</dbReference>
<feature type="domain" description="RAP" evidence="3">
    <location>
        <begin position="951"/>
        <end position="1009"/>
    </location>
</feature>
<dbReference type="GO" id="GO:0000963">
    <property type="term" value="P:mitochondrial RNA processing"/>
    <property type="evidence" value="ECO:0007669"/>
    <property type="project" value="TreeGrafter"/>
</dbReference>
<dbReference type="EMBL" id="HBKN01023979">
    <property type="protein sequence ID" value="CAE2306250.1"/>
    <property type="molecule type" value="Transcribed_RNA"/>
</dbReference>
<dbReference type="GO" id="GO:0005759">
    <property type="term" value="C:mitochondrial matrix"/>
    <property type="evidence" value="ECO:0007669"/>
    <property type="project" value="TreeGrafter"/>
</dbReference>
<dbReference type="GO" id="GO:0003723">
    <property type="term" value="F:RNA binding"/>
    <property type="evidence" value="ECO:0007669"/>
    <property type="project" value="TreeGrafter"/>
</dbReference>
<proteinExistence type="predicted"/>